<dbReference type="GO" id="GO:0004066">
    <property type="term" value="F:asparagine synthase (glutamine-hydrolyzing) activity"/>
    <property type="evidence" value="ECO:0007669"/>
    <property type="project" value="UniProtKB-EC"/>
</dbReference>
<dbReference type="AlphaFoldDB" id="A0A370DXW0"/>
<dbReference type="Pfam" id="PF13537">
    <property type="entry name" value="GATase_7"/>
    <property type="match status" value="1"/>
</dbReference>
<dbReference type="CDD" id="cd01991">
    <property type="entry name" value="Asn_synthase_B_C"/>
    <property type="match status" value="1"/>
</dbReference>
<evidence type="ECO:0000313" key="10">
    <source>
        <dbReference type="Proteomes" id="UP000255508"/>
    </source>
</evidence>
<dbReference type="InterPro" id="IPR001962">
    <property type="entry name" value="Asn_synthase"/>
</dbReference>
<dbReference type="InterPro" id="IPR029055">
    <property type="entry name" value="Ntn_hydrolases_N"/>
</dbReference>
<dbReference type="EMBL" id="QFXD01000135">
    <property type="protein sequence ID" value="RDH91100.1"/>
    <property type="molecule type" value="Genomic_DNA"/>
</dbReference>
<dbReference type="NCBIfam" id="TIGR01536">
    <property type="entry name" value="asn_synth_AEB"/>
    <property type="match status" value="1"/>
</dbReference>
<dbReference type="Pfam" id="PF00733">
    <property type="entry name" value="Asn_synthase"/>
    <property type="match status" value="1"/>
</dbReference>
<comment type="pathway">
    <text evidence="1">Amino-acid biosynthesis; L-asparagine biosynthesis; L-asparagine from L-aspartate (L-Gln route): step 1/1.</text>
</comment>
<keyword evidence="4" id="KW-0547">Nucleotide-binding</keyword>
<reference evidence="9 10" key="1">
    <citation type="journal article" date="2018" name="ISME J.">
        <title>Endosymbiont genomes yield clues of tubeworm success.</title>
        <authorList>
            <person name="Li Y."/>
            <person name="Liles M.R."/>
            <person name="Halanych K.M."/>
        </authorList>
    </citation>
    <scope>NUCLEOTIDE SEQUENCE [LARGE SCALE GENOMIC DNA]</scope>
    <source>
        <strain evidence="9">A1422</strain>
    </source>
</reference>
<evidence type="ECO:0000256" key="6">
    <source>
        <dbReference type="ARBA" id="ARBA00022962"/>
    </source>
</evidence>
<dbReference type="Gene3D" id="3.60.20.10">
    <property type="entry name" value="Glutamine Phosphoribosylpyrophosphate, subunit 1, domain 1"/>
    <property type="match status" value="1"/>
</dbReference>
<dbReference type="GO" id="GO:0005524">
    <property type="term" value="F:ATP binding"/>
    <property type="evidence" value="ECO:0007669"/>
    <property type="project" value="UniProtKB-KW"/>
</dbReference>
<feature type="domain" description="Glutamine amidotransferase type-2" evidence="8">
    <location>
        <begin position="1"/>
        <end position="136"/>
    </location>
</feature>
<dbReference type="EC" id="6.3.5.4" evidence="3"/>
<dbReference type="PANTHER" id="PTHR43284:SF1">
    <property type="entry name" value="ASPARAGINE SYNTHETASE"/>
    <property type="match status" value="1"/>
</dbReference>
<evidence type="ECO:0000259" key="8">
    <source>
        <dbReference type="PROSITE" id="PS51278"/>
    </source>
</evidence>
<evidence type="ECO:0000256" key="7">
    <source>
        <dbReference type="ARBA" id="ARBA00048741"/>
    </source>
</evidence>
<dbReference type="CDD" id="cd00712">
    <property type="entry name" value="AsnB"/>
    <property type="match status" value="1"/>
</dbReference>
<sequence length="378" mass="43245">MYLNWVVPSYWTTSGHHFSSQSDTEVIVHLYEDYGDDFVHYLNGQFSIALWDKDKQKLLLVRDRVGIVPLFYTYVDNHLIFASEIKAILPALHSSPSINIHALDQIMTFWSSVGQETIFEEIYEVEPGEMVVFQDGKIAHSQYWEWEFTGAHYSESEHDLAEQLEDLLDDAIKLRLRSDVPVGAYLSGGLDSSVLTLLAHRHKKDNLRTFSIGFDDKSFDESSYQKEMINYLGSEHSHLSCSYKDISSNFLQSVWNIEAPILRAAPVPMGLLSNMVRKQGYKVVLTGEGADEVFGGYDIFKETKIRQFWAKKTDSSFRAALLKRLYPYLNISQPQALVYLKNFFGAGLDDPNSPFFSHIPRWLTTVSAQRTTYLLSSS</sequence>
<evidence type="ECO:0000256" key="3">
    <source>
        <dbReference type="ARBA" id="ARBA00012737"/>
    </source>
</evidence>
<proteinExistence type="inferred from homology"/>
<dbReference type="PROSITE" id="PS51278">
    <property type="entry name" value="GATASE_TYPE_2"/>
    <property type="match status" value="1"/>
</dbReference>
<evidence type="ECO:0000256" key="2">
    <source>
        <dbReference type="ARBA" id="ARBA00005752"/>
    </source>
</evidence>
<name>A0A370DXW0_9GAMM</name>
<dbReference type="Gene3D" id="3.40.50.620">
    <property type="entry name" value="HUPs"/>
    <property type="match status" value="1"/>
</dbReference>
<comment type="catalytic activity">
    <reaction evidence="7">
        <text>L-aspartate + L-glutamine + ATP + H2O = L-asparagine + L-glutamate + AMP + diphosphate + H(+)</text>
        <dbReference type="Rhea" id="RHEA:12228"/>
        <dbReference type="ChEBI" id="CHEBI:15377"/>
        <dbReference type="ChEBI" id="CHEBI:15378"/>
        <dbReference type="ChEBI" id="CHEBI:29985"/>
        <dbReference type="ChEBI" id="CHEBI:29991"/>
        <dbReference type="ChEBI" id="CHEBI:30616"/>
        <dbReference type="ChEBI" id="CHEBI:33019"/>
        <dbReference type="ChEBI" id="CHEBI:58048"/>
        <dbReference type="ChEBI" id="CHEBI:58359"/>
        <dbReference type="ChEBI" id="CHEBI:456215"/>
        <dbReference type="EC" id="6.3.5.4"/>
    </reaction>
</comment>
<evidence type="ECO:0000256" key="1">
    <source>
        <dbReference type="ARBA" id="ARBA00005187"/>
    </source>
</evidence>
<dbReference type="PANTHER" id="PTHR43284">
    <property type="entry name" value="ASPARAGINE SYNTHETASE (GLUTAMINE-HYDROLYZING)"/>
    <property type="match status" value="1"/>
</dbReference>
<comment type="caution">
    <text evidence="9">The sequence shown here is derived from an EMBL/GenBank/DDBJ whole genome shotgun (WGS) entry which is preliminary data.</text>
</comment>
<dbReference type="SUPFAM" id="SSF56235">
    <property type="entry name" value="N-terminal nucleophile aminohydrolases (Ntn hydrolases)"/>
    <property type="match status" value="1"/>
</dbReference>
<organism evidence="9 10">
    <name type="scientific">endosymbiont of Lamellibrachia luymesi</name>
    <dbReference type="NCBI Taxonomy" id="2200907"/>
    <lineage>
        <taxon>Bacteria</taxon>
        <taxon>Pseudomonadati</taxon>
        <taxon>Pseudomonadota</taxon>
        <taxon>Gammaproteobacteria</taxon>
        <taxon>sulfur-oxidizing symbionts</taxon>
    </lineage>
</organism>
<evidence type="ECO:0000256" key="4">
    <source>
        <dbReference type="ARBA" id="ARBA00022741"/>
    </source>
</evidence>
<dbReference type="GO" id="GO:0006529">
    <property type="term" value="P:asparagine biosynthetic process"/>
    <property type="evidence" value="ECO:0007669"/>
    <property type="project" value="InterPro"/>
</dbReference>
<dbReference type="InterPro" id="IPR014729">
    <property type="entry name" value="Rossmann-like_a/b/a_fold"/>
</dbReference>
<dbReference type="InterPro" id="IPR006426">
    <property type="entry name" value="Asn_synth_AEB"/>
</dbReference>
<gene>
    <name evidence="9" type="primary">asnB</name>
    <name evidence="9" type="ORF">DIZ79_07280</name>
</gene>
<keyword evidence="5" id="KW-0067">ATP-binding</keyword>
<comment type="similarity">
    <text evidence="2">Belongs to the asparagine synthetase family.</text>
</comment>
<keyword evidence="6" id="KW-0315">Glutamine amidotransferase</keyword>
<dbReference type="InterPro" id="IPR017932">
    <property type="entry name" value="GATase_2_dom"/>
</dbReference>
<dbReference type="InterPro" id="IPR033738">
    <property type="entry name" value="AsnB_N"/>
</dbReference>
<accession>A0A370DXW0</accession>
<dbReference type="Proteomes" id="UP000255508">
    <property type="component" value="Unassembled WGS sequence"/>
</dbReference>
<dbReference type="InterPro" id="IPR051786">
    <property type="entry name" value="ASN_synthetase/amidase"/>
</dbReference>
<dbReference type="SUPFAM" id="SSF52402">
    <property type="entry name" value="Adenine nucleotide alpha hydrolases-like"/>
    <property type="match status" value="1"/>
</dbReference>
<evidence type="ECO:0000313" key="9">
    <source>
        <dbReference type="EMBL" id="RDH91100.1"/>
    </source>
</evidence>
<evidence type="ECO:0000256" key="5">
    <source>
        <dbReference type="ARBA" id="ARBA00022840"/>
    </source>
</evidence>
<protein>
    <recommendedName>
        <fullName evidence="3">asparagine synthase (glutamine-hydrolyzing)</fullName>
        <ecNumber evidence="3">6.3.5.4</ecNumber>
    </recommendedName>
</protein>